<evidence type="ECO:0000256" key="1">
    <source>
        <dbReference type="ARBA" id="ARBA00001974"/>
    </source>
</evidence>
<feature type="domain" description="Reductase C-terminal" evidence="6">
    <location>
        <begin position="335"/>
        <end position="405"/>
    </location>
</feature>
<sequence>MTQTAQASTERRPDHVLVVGASLAGIAVVEELRASGFEGDVTVVDADPDLPYDRPPLSKQFLVGAMGEERLLLKPESWYQSNDVRLDRGVRAVALRALPGGDIAVELDSGRVIHADDVVIATGGRARRMRIAGELAAGVGTLRSVADARALRERLSARTGELLVAGAGFIGLEVASAAVTFGWRVTVVDRAAAPLARVLPSEVVSLCLAQVPAGQVDIVCDSDLRRLDERGGRLVAELADGSIRTFDEAVAGIGMTPNVEWLEDSSIEIGDGLTCDGQGRTSLAHVWAAGDVACWPNTSTGLRVRTEQWQAAREQGRIVAQAMLGSDGVWSTPPYFWTELFGRRVQVVGVCDATMSARTFTDERQRSLVLVGEASLRAVIAVNNPRWAAFGRRWLTEGITAEDAAQRARELTVPGAELKPAQ</sequence>
<evidence type="ECO:0000259" key="5">
    <source>
        <dbReference type="Pfam" id="PF07992"/>
    </source>
</evidence>
<accession>A0A3L8PJ24</accession>
<feature type="domain" description="FAD/NAD(P)-binding" evidence="5">
    <location>
        <begin position="15"/>
        <end position="316"/>
    </location>
</feature>
<dbReference type="Proteomes" id="UP000282515">
    <property type="component" value="Unassembled WGS sequence"/>
</dbReference>
<dbReference type="GO" id="GO:0016651">
    <property type="term" value="F:oxidoreductase activity, acting on NAD(P)H"/>
    <property type="evidence" value="ECO:0007669"/>
    <property type="project" value="TreeGrafter"/>
</dbReference>
<evidence type="ECO:0008006" key="9">
    <source>
        <dbReference type="Google" id="ProtNLM"/>
    </source>
</evidence>
<evidence type="ECO:0000313" key="8">
    <source>
        <dbReference type="Proteomes" id="UP000282515"/>
    </source>
</evidence>
<dbReference type="Pfam" id="PF14759">
    <property type="entry name" value="Reductase_C"/>
    <property type="match status" value="1"/>
</dbReference>
<keyword evidence="2" id="KW-0285">Flavoprotein</keyword>
<dbReference type="PANTHER" id="PTHR43557">
    <property type="entry name" value="APOPTOSIS-INDUCING FACTOR 1"/>
    <property type="match status" value="1"/>
</dbReference>
<keyword evidence="4" id="KW-0560">Oxidoreductase</keyword>
<dbReference type="PRINTS" id="PR00411">
    <property type="entry name" value="PNDRDTASEI"/>
</dbReference>
<dbReference type="SUPFAM" id="SSF55424">
    <property type="entry name" value="FAD/NAD-linked reductases, dimerisation (C-terminal) domain"/>
    <property type="match status" value="1"/>
</dbReference>
<comment type="cofactor">
    <cofactor evidence="1">
        <name>FAD</name>
        <dbReference type="ChEBI" id="CHEBI:57692"/>
    </cofactor>
</comment>
<evidence type="ECO:0000256" key="2">
    <source>
        <dbReference type="ARBA" id="ARBA00022630"/>
    </source>
</evidence>
<dbReference type="PANTHER" id="PTHR43557:SF2">
    <property type="entry name" value="RIESKE DOMAIN-CONTAINING PROTEIN-RELATED"/>
    <property type="match status" value="1"/>
</dbReference>
<gene>
    <name evidence="7" type="ORF">D9V41_15630</name>
</gene>
<dbReference type="Pfam" id="PF07992">
    <property type="entry name" value="Pyr_redox_2"/>
    <property type="match status" value="1"/>
</dbReference>
<dbReference type="PRINTS" id="PR00368">
    <property type="entry name" value="FADPNR"/>
</dbReference>
<dbReference type="Gene3D" id="3.30.390.30">
    <property type="match status" value="1"/>
</dbReference>
<keyword evidence="8" id="KW-1185">Reference proteome</keyword>
<dbReference type="RefSeq" id="WP_121795524.1">
    <property type="nucleotide sequence ID" value="NZ_RDBF01000017.1"/>
</dbReference>
<dbReference type="GO" id="GO:0005737">
    <property type="term" value="C:cytoplasm"/>
    <property type="evidence" value="ECO:0007669"/>
    <property type="project" value="TreeGrafter"/>
</dbReference>
<evidence type="ECO:0000259" key="6">
    <source>
        <dbReference type="Pfam" id="PF14759"/>
    </source>
</evidence>
<dbReference type="InterPro" id="IPR023753">
    <property type="entry name" value="FAD/NAD-binding_dom"/>
</dbReference>
<name>A0A3L8PJ24_9ACTN</name>
<comment type="caution">
    <text evidence="7">The sequence shown here is derived from an EMBL/GenBank/DDBJ whole genome shotgun (WGS) entry which is preliminary data.</text>
</comment>
<dbReference type="Gene3D" id="3.50.50.60">
    <property type="entry name" value="FAD/NAD(P)-binding domain"/>
    <property type="match status" value="2"/>
</dbReference>
<dbReference type="InterPro" id="IPR028202">
    <property type="entry name" value="Reductase_C"/>
</dbReference>
<dbReference type="OrthoDB" id="3568330at2"/>
<dbReference type="AlphaFoldDB" id="A0A3L8PJ24"/>
<keyword evidence="3" id="KW-0274">FAD</keyword>
<dbReference type="EMBL" id="RDBF01000017">
    <property type="protein sequence ID" value="RLV54558.1"/>
    <property type="molecule type" value="Genomic_DNA"/>
</dbReference>
<evidence type="ECO:0000256" key="3">
    <source>
        <dbReference type="ARBA" id="ARBA00022827"/>
    </source>
</evidence>
<dbReference type="InterPro" id="IPR050446">
    <property type="entry name" value="FAD-oxidoreductase/Apoptosis"/>
</dbReference>
<organism evidence="7 8">
    <name type="scientific">Aeromicrobium phragmitis</name>
    <dbReference type="NCBI Taxonomy" id="2478914"/>
    <lineage>
        <taxon>Bacteria</taxon>
        <taxon>Bacillati</taxon>
        <taxon>Actinomycetota</taxon>
        <taxon>Actinomycetes</taxon>
        <taxon>Propionibacteriales</taxon>
        <taxon>Nocardioidaceae</taxon>
        <taxon>Aeromicrobium</taxon>
    </lineage>
</organism>
<reference evidence="7 8" key="1">
    <citation type="submission" date="2018-10" db="EMBL/GenBank/DDBJ databases">
        <title>Aeromicrobium sp. 9W16Y-2 whole genome shotgun sequence.</title>
        <authorList>
            <person name="Li F."/>
        </authorList>
    </citation>
    <scope>NUCLEOTIDE SEQUENCE [LARGE SCALE GENOMIC DNA]</scope>
    <source>
        <strain evidence="7 8">9W16Y-2</strain>
    </source>
</reference>
<evidence type="ECO:0000313" key="7">
    <source>
        <dbReference type="EMBL" id="RLV54558.1"/>
    </source>
</evidence>
<proteinExistence type="predicted"/>
<dbReference type="InterPro" id="IPR036188">
    <property type="entry name" value="FAD/NAD-bd_sf"/>
</dbReference>
<evidence type="ECO:0000256" key="4">
    <source>
        <dbReference type="ARBA" id="ARBA00023002"/>
    </source>
</evidence>
<dbReference type="InterPro" id="IPR016156">
    <property type="entry name" value="FAD/NAD-linked_Rdtase_dimer_sf"/>
</dbReference>
<protein>
    <recommendedName>
        <fullName evidence="9">NAD(P)/FAD-dependent oxidoreductase</fullName>
    </recommendedName>
</protein>
<dbReference type="SUPFAM" id="SSF51905">
    <property type="entry name" value="FAD/NAD(P)-binding domain"/>
    <property type="match status" value="2"/>
</dbReference>